<organism evidence="2 3">
    <name type="scientific">Rubus argutus</name>
    <name type="common">Southern blackberry</name>
    <dbReference type="NCBI Taxonomy" id="59490"/>
    <lineage>
        <taxon>Eukaryota</taxon>
        <taxon>Viridiplantae</taxon>
        <taxon>Streptophyta</taxon>
        <taxon>Embryophyta</taxon>
        <taxon>Tracheophyta</taxon>
        <taxon>Spermatophyta</taxon>
        <taxon>Magnoliopsida</taxon>
        <taxon>eudicotyledons</taxon>
        <taxon>Gunneridae</taxon>
        <taxon>Pentapetalae</taxon>
        <taxon>rosids</taxon>
        <taxon>fabids</taxon>
        <taxon>Rosales</taxon>
        <taxon>Rosaceae</taxon>
        <taxon>Rosoideae</taxon>
        <taxon>Rosoideae incertae sedis</taxon>
        <taxon>Rubus</taxon>
    </lineage>
</organism>
<dbReference type="InterPro" id="IPR053781">
    <property type="entry name" value="F-box_AtFBL13-like"/>
</dbReference>
<dbReference type="PANTHER" id="PTHR34145">
    <property type="entry name" value="OS02G0105600 PROTEIN"/>
    <property type="match status" value="1"/>
</dbReference>
<dbReference type="PANTHER" id="PTHR34145:SF68">
    <property type="entry name" value="FBD DOMAIN-CONTAINING PROTEIN"/>
    <property type="match status" value="1"/>
</dbReference>
<dbReference type="InterPro" id="IPR036047">
    <property type="entry name" value="F-box-like_dom_sf"/>
</dbReference>
<evidence type="ECO:0000313" key="2">
    <source>
        <dbReference type="EMBL" id="KAK9941897.1"/>
    </source>
</evidence>
<comment type="caution">
    <text evidence="2">The sequence shown here is derived from an EMBL/GenBank/DDBJ whole genome shotgun (WGS) entry which is preliminary data.</text>
</comment>
<keyword evidence="3" id="KW-1185">Reference proteome</keyword>
<dbReference type="InterPro" id="IPR001810">
    <property type="entry name" value="F-box_dom"/>
</dbReference>
<sequence length="504" mass="58872">MFFFFGPIRTQKYERKLEKRKRRRTKKKGKNLGKKLKFTGDYNSGEDRMSALPDELVVSIVSCLPLKEAVATSILSRRWKHVWKSTRTLNLFDTKFDLTRCHFLFLKREAKDEESREYVDWVNGVLQQHSSSTIERFRASFDIDRRFISSVDKWIKFAMNKRVQILELEFQLEYGPKEDIYAFPHKLLGLEEEPALELNHLYSSDTPRLHSCGNNIGFKFLKVIHFQCVDVTRQVLDYFLSHCPTLERLTVSCVRSLTDVRVVGPSIALKHLALMNCNGLKRIEVQDVDLVSFRYYGLEVEKVLLRNLPLLTEVSYTYVDWRKPIEIPFARLSCCLSQLEILKLDITQVDYNLNLVFPLLANLKQLELKVAEADYTNEGALLNVICFMKASPHLQILELKLVEFLRCPTRLKIRNTTKFSHRCLKVVNVVGYRGRIGAARHVMCLVKHAVALEKIVIDPVRHWISYPRETDRRIEEVEEEVQARVHAMEYLKVKVPSTIEFVCL</sequence>
<dbReference type="InterPro" id="IPR055357">
    <property type="entry name" value="LRR_At1g61320_AtMIF1"/>
</dbReference>
<dbReference type="PROSITE" id="PS50181">
    <property type="entry name" value="FBOX"/>
    <property type="match status" value="1"/>
</dbReference>
<evidence type="ECO:0000313" key="3">
    <source>
        <dbReference type="Proteomes" id="UP001457282"/>
    </source>
</evidence>
<dbReference type="SMART" id="SM00256">
    <property type="entry name" value="FBOX"/>
    <property type="match status" value="1"/>
</dbReference>
<dbReference type="Gene3D" id="3.80.10.10">
    <property type="entry name" value="Ribonuclease Inhibitor"/>
    <property type="match status" value="1"/>
</dbReference>
<proteinExistence type="predicted"/>
<gene>
    <name evidence="2" type="ORF">M0R45_007589</name>
</gene>
<feature type="domain" description="F-box" evidence="1">
    <location>
        <begin position="46"/>
        <end position="95"/>
    </location>
</feature>
<dbReference type="CDD" id="cd22160">
    <property type="entry name" value="F-box_AtFBL13-like"/>
    <property type="match status" value="1"/>
</dbReference>
<dbReference type="Pfam" id="PF00646">
    <property type="entry name" value="F-box"/>
    <property type="match status" value="1"/>
</dbReference>
<dbReference type="InterPro" id="IPR032675">
    <property type="entry name" value="LRR_dom_sf"/>
</dbReference>
<dbReference type="AlphaFoldDB" id="A0AAW1Y242"/>
<protein>
    <recommendedName>
        <fullName evidence="1">F-box domain-containing protein</fullName>
    </recommendedName>
</protein>
<dbReference type="SUPFAM" id="SSF52047">
    <property type="entry name" value="RNI-like"/>
    <property type="match status" value="1"/>
</dbReference>
<accession>A0AAW1Y242</accession>
<reference evidence="2 3" key="1">
    <citation type="journal article" date="2023" name="G3 (Bethesda)">
        <title>A chromosome-length genome assembly and annotation of blackberry (Rubus argutus, cv. 'Hillquist').</title>
        <authorList>
            <person name="Bruna T."/>
            <person name="Aryal R."/>
            <person name="Dudchenko O."/>
            <person name="Sargent D.J."/>
            <person name="Mead D."/>
            <person name="Buti M."/>
            <person name="Cavallini A."/>
            <person name="Hytonen T."/>
            <person name="Andres J."/>
            <person name="Pham M."/>
            <person name="Weisz D."/>
            <person name="Mascagni F."/>
            <person name="Usai G."/>
            <person name="Natali L."/>
            <person name="Bassil N."/>
            <person name="Fernandez G.E."/>
            <person name="Lomsadze A."/>
            <person name="Armour M."/>
            <person name="Olukolu B."/>
            <person name="Poorten T."/>
            <person name="Britton C."/>
            <person name="Davik J."/>
            <person name="Ashrafi H."/>
            <person name="Aiden E.L."/>
            <person name="Borodovsky M."/>
            <person name="Worthington M."/>
        </authorList>
    </citation>
    <scope>NUCLEOTIDE SEQUENCE [LARGE SCALE GENOMIC DNA]</scope>
    <source>
        <strain evidence="2">PI 553951</strain>
    </source>
</reference>
<dbReference type="SUPFAM" id="SSF81383">
    <property type="entry name" value="F-box domain"/>
    <property type="match status" value="1"/>
</dbReference>
<evidence type="ECO:0000259" key="1">
    <source>
        <dbReference type="PROSITE" id="PS50181"/>
    </source>
</evidence>
<dbReference type="Gene3D" id="1.20.1280.50">
    <property type="match status" value="1"/>
</dbReference>
<dbReference type="EMBL" id="JBEDUW010000002">
    <property type="protein sequence ID" value="KAK9941897.1"/>
    <property type="molecule type" value="Genomic_DNA"/>
</dbReference>
<name>A0AAW1Y242_RUBAR</name>
<dbReference type="Proteomes" id="UP001457282">
    <property type="component" value="Unassembled WGS sequence"/>
</dbReference>
<dbReference type="Pfam" id="PF23622">
    <property type="entry name" value="LRR_At1g61320_AtMIF1"/>
    <property type="match status" value="1"/>
</dbReference>
<dbReference type="InterPro" id="IPR053772">
    <property type="entry name" value="At1g61320/At1g61330-like"/>
</dbReference>